<protein>
    <recommendedName>
        <fullName evidence="2">SnoaL-like domain-containing protein</fullName>
    </recommendedName>
</protein>
<sequence>MKKSLFQILIMLAMLTAVSCKQASTNENTLLETEMGPTADHADFNKKVETIRAFFQAHADEDIEAQEAMLADTLKFSPPNYNGNKWVGKEEFLAAIKGYHDNFENIRYHEGVVTADNGTVGGFYSGSVYPKETAETKANVIRTYGTWTATHAESGQEMGVKFFNLSTFNEDGKIATLSDYFDLSSLVPKETEN</sequence>
<name>A0A0D5YPQ7_9FLAO</name>
<dbReference type="HOGENOM" id="CLU_1440079_0_0_10"/>
<organism evidence="3 4">
    <name type="scientific">Flagellimonas lutaonensis</name>
    <dbReference type="NCBI Taxonomy" id="516051"/>
    <lineage>
        <taxon>Bacteria</taxon>
        <taxon>Pseudomonadati</taxon>
        <taxon>Bacteroidota</taxon>
        <taxon>Flavobacteriia</taxon>
        <taxon>Flavobacteriales</taxon>
        <taxon>Flavobacteriaceae</taxon>
        <taxon>Flagellimonas</taxon>
    </lineage>
</organism>
<dbReference type="InterPro" id="IPR032710">
    <property type="entry name" value="NTF2-like_dom_sf"/>
</dbReference>
<dbReference type="Gene3D" id="3.10.450.50">
    <property type="match status" value="1"/>
</dbReference>
<accession>A0A0D5YPQ7</accession>
<dbReference type="InterPro" id="IPR037401">
    <property type="entry name" value="SnoaL-like"/>
</dbReference>
<dbReference type="Proteomes" id="UP000032726">
    <property type="component" value="Chromosome"/>
</dbReference>
<dbReference type="RefSeq" id="WP_045803139.1">
    <property type="nucleotide sequence ID" value="NZ_CP011071.1"/>
</dbReference>
<gene>
    <name evidence="3" type="ORF">VC82_173</name>
</gene>
<proteinExistence type="predicted"/>
<reference evidence="3 4" key="1">
    <citation type="submission" date="2015-03" db="EMBL/GenBank/DDBJ databases">
        <title>Complete genome sequence of Muricauda lutaonensis CC-HSB-11T, isolated from a coastal hot spring.</title>
        <authorList>
            <person name="Kim K.M."/>
        </authorList>
    </citation>
    <scope>NUCLEOTIDE SEQUENCE [LARGE SCALE GENOMIC DNA]</scope>
    <source>
        <strain evidence="3 4">CC-HSB-11</strain>
    </source>
</reference>
<evidence type="ECO:0000313" key="3">
    <source>
        <dbReference type="EMBL" id="AKA33863.1"/>
    </source>
</evidence>
<dbReference type="OrthoDB" id="1415436at2"/>
<dbReference type="EMBL" id="CP011071">
    <property type="protein sequence ID" value="AKA33863.1"/>
    <property type="molecule type" value="Genomic_DNA"/>
</dbReference>
<feature type="chain" id="PRO_5002300177" description="SnoaL-like domain-containing protein" evidence="1">
    <location>
        <begin position="24"/>
        <end position="193"/>
    </location>
</feature>
<feature type="signal peptide" evidence="1">
    <location>
        <begin position="1"/>
        <end position="23"/>
    </location>
</feature>
<evidence type="ECO:0000256" key="1">
    <source>
        <dbReference type="SAM" id="SignalP"/>
    </source>
</evidence>
<evidence type="ECO:0000259" key="2">
    <source>
        <dbReference type="Pfam" id="PF12680"/>
    </source>
</evidence>
<keyword evidence="1" id="KW-0732">Signal</keyword>
<dbReference type="PROSITE" id="PS51257">
    <property type="entry name" value="PROKAR_LIPOPROTEIN"/>
    <property type="match status" value="1"/>
</dbReference>
<keyword evidence="4" id="KW-1185">Reference proteome</keyword>
<dbReference type="SUPFAM" id="SSF54427">
    <property type="entry name" value="NTF2-like"/>
    <property type="match status" value="1"/>
</dbReference>
<dbReference type="KEGG" id="mlt:VC82_173"/>
<dbReference type="AlphaFoldDB" id="A0A0D5YPQ7"/>
<dbReference type="Pfam" id="PF12680">
    <property type="entry name" value="SnoaL_2"/>
    <property type="match status" value="1"/>
</dbReference>
<dbReference type="STRING" id="516051.VC82_173"/>
<evidence type="ECO:0000313" key="4">
    <source>
        <dbReference type="Proteomes" id="UP000032726"/>
    </source>
</evidence>
<feature type="domain" description="SnoaL-like" evidence="2">
    <location>
        <begin position="51"/>
        <end position="175"/>
    </location>
</feature>